<dbReference type="EMBL" id="AP026073">
    <property type="protein sequence ID" value="BDM69870.1"/>
    <property type="molecule type" value="Genomic_DNA"/>
</dbReference>
<sequence>MPDIKHFDPDNALERAERLFWQHGAAKASIQAVTVATGLNRSSLYATFGGKRELYLAALRRYVHHRARPAQRWLTEDGRGLPAIREFFSALITARCSGEHAGWGCMLVNAHTDADHTDPEIRTLLDEHHRQLRDAMHGALQIAREQGQLAPGVSVEAAAEGLVLLAYGVNVRSRNGADADSLLSTVTATLGLLGAQHAAERD</sequence>
<proteinExistence type="predicted"/>
<dbReference type="RefSeq" id="WP_261953706.1">
    <property type="nucleotide sequence ID" value="NZ_AP026073.1"/>
</dbReference>
<dbReference type="SUPFAM" id="SSF48498">
    <property type="entry name" value="Tetracyclin repressor-like, C-terminal domain"/>
    <property type="match status" value="1"/>
</dbReference>
<accession>A0ABM7ZU17</accession>
<dbReference type="PROSITE" id="PS50977">
    <property type="entry name" value="HTH_TETR_2"/>
    <property type="match status" value="1"/>
</dbReference>
<dbReference type="Gene3D" id="1.10.10.60">
    <property type="entry name" value="Homeodomain-like"/>
    <property type="match status" value="1"/>
</dbReference>
<keyword evidence="3" id="KW-0804">Transcription</keyword>
<evidence type="ECO:0000313" key="6">
    <source>
        <dbReference type="EMBL" id="BDM69870.1"/>
    </source>
</evidence>
<evidence type="ECO:0000256" key="2">
    <source>
        <dbReference type="ARBA" id="ARBA00023125"/>
    </source>
</evidence>
<evidence type="ECO:0000256" key="3">
    <source>
        <dbReference type="ARBA" id="ARBA00023163"/>
    </source>
</evidence>
<reference evidence="6" key="1">
    <citation type="submission" date="2022-06" db="EMBL/GenBank/DDBJ databases">
        <title>Complete genome sequence of Streptomyces nigrescens HEK616.</title>
        <authorList>
            <person name="Asamizu S."/>
            <person name="Onaka H."/>
        </authorList>
    </citation>
    <scope>NUCLEOTIDE SEQUENCE</scope>
    <source>
        <strain evidence="6">HEK616</strain>
    </source>
</reference>
<evidence type="ECO:0000256" key="1">
    <source>
        <dbReference type="ARBA" id="ARBA00023015"/>
    </source>
</evidence>
<dbReference type="Pfam" id="PF16925">
    <property type="entry name" value="TetR_C_13"/>
    <property type="match status" value="1"/>
</dbReference>
<dbReference type="PANTHER" id="PTHR47506:SF1">
    <property type="entry name" value="HTH-TYPE TRANSCRIPTIONAL REGULATOR YJDC"/>
    <property type="match status" value="1"/>
</dbReference>
<evidence type="ECO:0000313" key="7">
    <source>
        <dbReference type="Proteomes" id="UP001059597"/>
    </source>
</evidence>
<dbReference type="InterPro" id="IPR001647">
    <property type="entry name" value="HTH_TetR"/>
</dbReference>
<dbReference type="SUPFAM" id="SSF46689">
    <property type="entry name" value="Homeodomain-like"/>
    <property type="match status" value="1"/>
</dbReference>
<protein>
    <submittedName>
        <fullName evidence="6">TetR family transcriptional regulator</fullName>
    </submittedName>
</protein>
<name>A0ABM7ZU17_STRNI</name>
<evidence type="ECO:0000259" key="5">
    <source>
        <dbReference type="PROSITE" id="PS50977"/>
    </source>
</evidence>
<keyword evidence="7" id="KW-1185">Reference proteome</keyword>
<dbReference type="Gene3D" id="1.10.357.10">
    <property type="entry name" value="Tetracycline Repressor, domain 2"/>
    <property type="match status" value="1"/>
</dbReference>
<dbReference type="Proteomes" id="UP001059597">
    <property type="component" value="Chromosome"/>
</dbReference>
<dbReference type="InterPro" id="IPR011075">
    <property type="entry name" value="TetR_C"/>
</dbReference>
<dbReference type="Pfam" id="PF00440">
    <property type="entry name" value="TetR_N"/>
    <property type="match status" value="1"/>
</dbReference>
<feature type="domain" description="HTH tetR-type" evidence="5">
    <location>
        <begin position="6"/>
        <end position="66"/>
    </location>
</feature>
<feature type="DNA-binding region" description="H-T-H motif" evidence="4">
    <location>
        <begin position="29"/>
        <end position="48"/>
    </location>
</feature>
<keyword evidence="2 4" id="KW-0238">DNA-binding</keyword>
<dbReference type="InterPro" id="IPR036271">
    <property type="entry name" value="Tet_transcr_reg_TetR-rel_C_sf"/>
</dbReference>
<dbReference type="InterPro" id="IPR009057">
    <property type="entry name" value="Homeodomain-like_sf"/>
</dbReference>
<dbReference type="PANTHER" id="PTHR47506">
    <property type="entry name" value="TRANSCRIPTIONAL REGULATORY PROTEIN"/>
    <property type="match status" value="1"/>
</dbReference>
<keyword evidence="1" id="KW-0805">Transcription regulation</keyword>
<evidence type="ECO:0000256" key="4">
    <source>
        <dbReference type="PROSITE-ProRule" id="PRU00335"/>
    </source>
</evidence>
<organism evidence="6 7">
    <name type="scientific">Streptomyces nigrescens</name>
    <dbReference type="NCBI Taxonomy" id="1920"/>
    <lineage>
        <taxon>Bacteria</taxon>
        <taxon>Bacillati</taxon>
        <taxon>Actinomycetota</taxon>
        <taxon>Actinomycetes</taxon>
        <taxon>Kitasatosporales</taxon>
        <taxon>Streptomycetaceae</taxon>
        <taxon>Streptomyces</taxon>
    </lineage>
</organism>
<gene>
    <name evidence="6" type="ORF">HEK616_33570</name>
</gene>